<keyword evidence="2" id="KW-0677">Repeat</keyword>
<dbReference type="InterPro" id="IPR036322">
    <property type="entry name" value="WD40_repeat_dom_sf"/>
</dbReference>
<dbReference type="Gene3D" id="2.160.20.80">
    <property type="entry name" value="E3 ubiquitin-protein ligase SopA"/>
    <property type="match status" value="1"/>
</dbReference>
<dbReference type="InterPro" id="IPR019775">
    <property type="entry name" value="WD40_repeat_CS"/>
</dbReference>
<dbReference type="Pfam" id="PF00931">
    <property type="entry name" value="NB-ARC"/>
    <property type="match status" value="1"/>
</dbReference>
<dbReference type="PANTHER" id="PTHR22847:SF637">
    <property type="entry name" value="WD REPEAT DOMAIN 5B"/>
    <property type="match status" value="1"/>
</dbReference>
<dbReference type="InterPro" id="IPR015943">
    <property type="entry name" value="WD40/YVTN_repeat-like_dom_sf"/>
</dbReference>
<evidence type="ECO:0000313" key="6">
    <source>
        <dbReference type="EMBL" id="MEG3436060.1"/>
    </source>
</evidence>
<dbReference type="PROSITE" id="PS50082">
    <property type="entry name" value="WD_REPEATS_2"/>
    <property type="match status" value="13"/>
</dbReference>
<feature type="repeat" description="WD" evidence="3">
    <location>
        <begin position="1022"/>
        <end position="1063"/>
    </location>
</feature>
<feature type="repeat" description="WD" evidence="3">
    <location>
        <begin position="938"/>
        <end position="979"/>
    </location>
</feature>
<feature type="domain" description="vWA-MoxR associated protein N-terminal HTH" evidence="5">
    <location>
        <begin position="9"/>
        <end position="88"/>
    </location>
</feature>
<evidence type="ECO:0000259" key="5">
    <source>
        <dbReference type="Pfam" id="PF26355"/>
    </source>
</evidence>
<dbReference type="InterPro" id="IPR027417">
    <property type="entry name" value="P-loop_NTPase"/>
</dbReference>
<dbReference type="PRINTS" id="PR00364">
    <property type="entry name" value="DISEASERSIST"/>
</dbReference>
<evidence type="ECO:0000259" key="4">
    <source>
        <dbReference type="Pfam" id="PF00931"/>
    </source>
</evidence>
<feature type="repeat" description="WD" evidence="3">
    <location>
        <begin position="896"/>
        <end position="937"/>
    </location>
</feature>
<dbReference type="SMART" id="SM00320">
    <property type="entry name" value="WD40"/>
    <property type="match status" value="14"/>
</dbReference>
<dbReference type="Pfam" id="PF25173">
    <property type="entry name" value="Beta-prop_WDR3_1st"/>
    <property type="match status" value="1"/>
</dbReference>
<organism evidence="6 7">
    <name type="scientific">Pannus brasiliensis CCIBt3594</name>
    <dbReference type="NCBI Taxonomy" id="1427578"/>
    <lineage>
        <taxon>Bacteria</taxon>
        <taxon>Bacillati</taxon>
        <taxon>Cyanobacteriota</taxon>
        <taxon>Cyanophyceae</taxon>
        <taxon>Oscillatoriophycideae</taxon>
        <taxon>Chroococcales</taxon>
        <taxon>Microcystaceae</taxon>
        <taxon>Pannus</taxon>
    </lineage>
</organism>
<feature type="repeat" description="WD" evidence="3">
    <location>
        <begin position="613"/>
        <end position="645"/>
    </location>
</feature>
<dbReference type="InterPro" id="IPR002182">
    <property type="entry name" value="NB-ARC"/>
</dbReference>
<dbReference type="PROSITE" id="PS50231">
    <property type="entry name" value="RICIN_B_LECTIN"/>
    <property type="match status" value="1"/>
</dbReference>
<dbReference type="InterPro" id="IPR020472">
    <property type="entry name" value="WD40_PAC1"/>
</dbReference>
<dbReference type="Proteomes" id="UP001328733">
    <property type="component" value="Unassembled WGS sequence"/>
</dbReference>
<accession>A0AAW9QLQ3</accession>
<dbReference type="SUPFAM" id="SSF141571">
    <property type="entry name" value="Pentapeptide repeat-like"/>
    <property type="match status" value="1"/>
</dbReference>
<feature type="repeat" description="WD" evidence="3">
    <location>
        <begin position="854"/>
        <end position="895"/>
    </location>
</feature>
<feature type="domain" description="NB-ARC" evidence="4">
    <location>
        <begin position="119"/>
        <end position="222"/>
    </location>
</feature>
<evidence type="ECO:0000256" key="1">
    <source>
        <dbReference type="ARBA" id="ARBA00022574"/>
    </source>
</evidence>
<dbReference type="Pfam" id="PF26355">
    <property type="entry name" value="HTH_VMAP-M9"/>
    <property type="match status" value="1"/>
</dbReference>
<feature type="repeat" description="WD" evidence="3">
    <location>
        <begin position="770"/>
        <end position="811"/>
    </location>
</feature>
<reference evidence="6 7" key="1">
    <citation type="submission" date="2024-01" db="EMBL/GenBank/DDBJ databases">
        <title>Genomic insights into the taxonomy and metabolism of the cyanobacterium Pannus brasiliensis CCIBt3594.</title>
        <authorList>
            <person name="Machado M."/>
            <person name="Botero N.B."/>
            <person name="Andreote A.P.D."/>
            <person name="Feitosa A.M.T."/>
            <person name="Popin R."/>
            <person name="Sivonen K."/>
            <person name="Fiore M.F."/>
        </authorList>
    </citation>
    <scope>NUCLEOTIDE SEQUENCE [LARGE SCALE GENOMIC DNA]</scope>
    <source>
        <strain evidence="6 7">CCIBt3594</strain>
    </source>
</reference>
<dbReference type="PANTHER" id="PTHR22847">
    <property type="entry name" value="WD40 REPEAT PROTEIN"/>
    <property type="match status" value="1"/>
</dbReference>
<dbReference type="PRINTS" id="PR00320">
    <property type="entry name" value="GPROTEINBRPT"/>
</dbReference>
<feature type="repeat" description="WD" evidence="3">
    <location>
        <begin position="569"/>
        <end position="603"/>
    </location>
</feature>
<keyword evidence="7" id="KW-1185">Reference proteome</keyword>
<dbReference type="AlphaFoldDB" id="A0AAW9QLQ3"/>
<evidence type="ECO:0000313" key="7">
    <source>
        <dbReference type="Proteomes" id="UP001328733"/>
    </source>
</evidence>
<name>A0AAW9QLQ3_9CHRO</name>
<dbReference type="Gene3D" id="2.130.10.10">
    <property type="entry name" value="YVTN repeat-like/Quinoprotein amine dehydrogenase"/>
    <property type="match status" value="6"/>
</dbReference>
<keyword evidence="1 3" id="KW-0853">WD repeat</keyword>
<feature type="repeat" description="WD" evidence="3">
    <location>
        <begin position="1064"/>
        <end position="1105"/>
    </location>
</feature>
<dbReference type="SUPFAM" id="SSF50978">
    <property type="entry name" value="WD40 repeat-like"/>
    <property type="match status" value="2"/>
</dbReference>
<feature type="repeat" description="WD" evidence="3">
    <location>
        <begin position="1106"/>
        <end position="1145"/>
    </location>
</feature>
<comment type="caution">
    <text evidence="6">The sequence shown here is derived from an EMBL/GenBank/DDBJ whole genome shotgun (WGS) entry which is preliminary data.</text>
</comment>
<proteinExistence type="predicted"/>
<dbReference type="EMBL" id="JBAFSM010000003">
    <property type="protein sequence ID" value="MEG3436060.1"/>
    <property type="molecule type" value="Genomic_DNA"/>
</dbReference>
<dbReference type="PROSITE" id="PS00678">
    <property type="entry name" value="WD_REPEATS_1"/>
    <property type="match status" value="7"/>
</dbReference>
<dbReference type="InterPro" id="IPR058651">
    <property type="entry name" value="HTH_VMAP-M9"/>
</dbReference>
<feature type="repeat" description="WD" evidence="3">
    <location>
        <begin position="980"/>
        <end position="1021"/>
    </location>
</feature>
<protein>
    <submittedName>
        <fullName evidence="6">NB-ARC domain-containing protein</fullName>
    </submittedName>
</protein>
<evidence type="ECO:0000256" key="3">
    <source>
        <dbReference type="PROSITE-ProRule" id="PRU00221"/>
    </source>
</evidence>
<dbReference type="GO" id="GO:0043531">
    <property type="term" value="F:ADP binding"/>
    <property type="evidence" value="ECO:0007669"/>
    <property type="project" value="InterPro"/>
</dbReference>
<sequence>MVVSSQLPMTSEDALELIEGLIAPRPLNKIQRSIARYTWEGLSYSEIARREDYDLGYVRDTGSKLWKLLSEATGRKITKNNLKAVLKHYSCQNAPVSPTLNPRLDRGEAIDLQVFYGRERELDTLHRWLADDRCRLVTLLGLGGVGKTTIAVKLVKDLEATGNFEFIIWKSLQSAPRLDELLTALLQFLDKENTPAKETETAKLARLQQFLQTRRCLLVLDNFDALFSPGQNAGTYREGYENYRQFTRSIAWITHRSRAIVTSRESIAEIREFQGPESVAREWRLTGLERNAARQLLSVKGIEGTDKEIARLIDAYQGHPLALKIAASSIQNLFAGKLENFLEPGVTAWGGIRQLLETQIARLSPAEQSVMYWLAIERESVTVKELQGDIFPPLSLTVILETLESLKARSLIEVTTEGFALQPVVMEHLTEQFIVRLTAEISRLVEPSFFYRYALQKATAKDYIRDSQIRSIVEPIVHEAIARFGGRPALLDRLQEWLKALKTGDASAQGYAASNLITLFIYLEVDLTGFDFAGLLIRQADLARVQLTRVNFSGAELRDCVFARTFGGITDVTFSPDGQFLAAGDTAGEVHLWRIDNGEQLLAVSADLSWNWAVAIGPDGRFLATGGDDRVVKLWDIRSATCWRELRGHAGTINDLAFHPEGKLLASGALDGTIRLWPIESLDGEPMILTGHQGRVWSLAFSPDGNRLVSASEDKTLKLWDVRAGKLCREWNGYGAWLKTVAFSPDGETIACGSFDGSIEILRGEKRHRWKAHANAVTSIAFSPDGSCLVSSSYDQSVKLWDVASRECLRAFTEHSNRVWSVAFSPDGKSIASGGDDNTTRLWQIRTGRCAKAWKGYSNAILAIAVDENAGLLATAQEDRTVRLWSAETGKMGAVFYGHSDRVLAVARSPDRPLLASGSADRTIKLWEMDTGKCLRTFEGHQSWVWSVAFHPDGKQFASGSYDRSIKFWDLETGECKRTLTGHAESVRDLVFSPDGDRLYSASFDRTIGIWDTESGERLQTLTGHENTVWAIALSPDGRSLASTGYDRTVKLWDTRSGECLRVFPGHAAPGFSIAFSPDGKMIFSGSLDRTIKIWDIESDRCRETLTGHTGSVSTLALYKGNLVSGSFDRSFCFWDYRDGRCLYSARAPRPYEDMDITRIKGLSEFQIARMKALGAIGG</sequence>
<dbReference type="Pfam" id="PF00400">
    <property type="entry name" value="WD40"/>
    <property type="match status" value="9"/>
</dbReference>
<feature type="repeat" description="WD" evidence="3">
    <location>
        <begin position="646"/>
        <end position="681"/>
    </location>
</feature>
<evidence type="ECO:0000256" key="2">
    <source>
        <dbReference type="ARBA" id="ARBA00022737"/>
    </source>
</evidence>
<dbReference type="PROSITE" id="PS50294">
    <property type="entry name" value="WD_REPEATS_REGION"/>
    <property type="match status" value="11"/>
</dbReference>
<dbReference type="RefSeq" id="WP_332863509.1">
    <property type="nucleotide sequence ID" value="NZ_JBAFSM010000003.1"/>
</dbReference>
<dbReference type="SUPFAM" id="SSF52540">
    <property type="entry name" value="P-loop containing nucleoside triphosphate hydrolases"/>
    <property type="match status" value="1"/>
</dbReference>
<dbReference type="InterPro" id="IPR001680">
    <property type="entry name" value="WD40_rpt"/>
</dbReference>
<dbReference type="CDD" id="cd00200">
    <property type="entry name" value="WD40"/>
    <property type="match status" value="2"/>
</dbReference>
<dbReference type="Gene3D" id="3.40.50.300">
    <property type="entry name" value="P-loop containing nucleotide triphosphate hydrolases"/>
    <property type="match status" value="1"/>
</dbReference>
<feature type="repeat" description="WD" evidence="3">
    <location>
        <begin position="812"/>
        <end position="853"/>
    </location>
</feature>
<feature type="repeat" description="WD" evidence="3">
    <location>
        <begin position="689"/>
        <end position="730"/>
    </location>
</feature>
<gene>
    <name evidence="6" type="ORF">V0288_02920</name>
</gene>